<evidence type="ECO:0000256" key="13">
    <source>
        <dbReference type="SAM" id="MobiDB-lite"/>
    </source>
</evidence>
<accession>A0A2Y9Q2A2</accession>
<dbReference type="GeneID" id="111185959"/>
<dbReference type="GO" id="GO:0034341">
    <property type="term" value="P:response to type II interferon"/>
    <property type="evidence" value="ECO:0007669"/>
    <property type="project" value="InterPro"/>
</dbReference>
<dbReference type="GO" id="GO:0030335">
    <property type="term" value="P:positive regulation of cell migration"/>
    <property type="evidence" value="ECO:0007669"/>
    <property type="project" value="InterPro"/>
</dbReference>
<dbReference type="InterPro" id="IPR048585">
    <property type="entry name" value="CXCL16_dom"/>
</dbReference>
<dbReference type="KEGG" id="dle:111185959"/>
<dbReference type="PANTHER" id="PTHR14385:SF0">
    <property type="entry name" value="C-X-C MOTIF CHEMOKINE 16"/>
    <property type="match status" value="1"/>
</dbReference>
<evidence type="ECO:0000256" key="4">
    <source>
        <dbReference type="ARBA" id="ARBA00022500"/>
    </source>
</evidence>
<feature type="compositionally biased region" description="Polar residues" evidence="13">
    <location>
        <begin position="180"/>
        <end position="198"/>
    </location>
</feature>
<keyword evidence="9 14" id="KW-0472">Membrane</keyword>
<reference evidence="17" key="1">
    <citation type="submission" date="2025-08" db="UniProtKB">
        <authorList>
            <consortium name="RefSeq"/>
        </authorList>
    </citation>
    <scope>IDENTIFICATION</scope>
    <source>
        <tissue evidence="17">Blood</tissue>
    </source>
</reference>
<evidence type="ECO:0000256" key="12">
    <source>
        <dbReference type="ARBA" id="ARBA00032815"/>
    </source>
</evidence>
<dbReference type="GO" id="GO:0005044">
    <property type="term" value="F:scavenger receptor activity"/>
    <property type="evidence" value="ECO:0007669"/>
    <property type="project" value="InterPro"/>
</dbReference>
<keyword evidence="11" id="KW-0325">Glycoprotein</keyword>
<dbReference type="GO" id="GO:0034612">
    <property type="term" value="P:response to tumor necrosis factor"/>
    <property type="evidence" value="ECO:0007669"/>
    <property type="project" value="InterPro"/>
</dbReference>
<organism evidence="16 17">
    <name type="scientific">Delphinapterus leucas</name>
    <name type="common">Beluga whale</name>
    <dbReference type="NCBI Taxonomy" id="9749"/>
    <lineage>
        <taxon>Eukaryota</taxon>
        <taxon>Metazoa</taxon>
        <taxon>Chordata</taxon>
        <taxon>Craniata</taxon>
        <taxon>Vertebrata</taxon>
        <taxon>Euteleostomi</taxon>
        <taxon>Mammalia</taxon>
        <taxon>Eutheria</taxon>
        <taxon>Laurasiatheria</taxon>
        <taxon>Artiodactyla</taxon>
        <taxon>Whippomorpha</taxon>
        <taxon>Cetacea</taxon>
        <taxon>Odontoceti</taxon>
        <taxon>Monodontidae</taxon>
        <taxon>Delphinapterus</taxon>
    </lineage>
</organism>
<protein>
    <recommendedName>
        <fullName evidence="3">C-X-C motif chemokine 16</fullName>
    </recommendedName>
    <alternativeName>
        <fullName evidence="12">Transmembrane chemokine CXCL16</fullName>
    </alternativeName>
</protein>
<keyword evidence="16" id="KW-1185">Reference proteome</keyword>
<keyword evidence="8 14" id="KW-1133">Transmembrane helix</keyword>
<feature type="region of interest" description="Disordered" evidence="13">
    <location>
        <begin position="1"/>
        <end position="63"/>
    </location>
</feature>
<evidence type="ECO:0000256" key="14">
    <source>
        <dbReference type="SAM" id="Phobius"/>
    </source>
</evidence>
<gene>
    <name evidence="17" type="primary">CXCL16</name>
</gene>
<dbReference type="GO" id="GO:0010818">
    <property type="term" value="P:T cell chemotaxis"/>
    <property type="evidence" value="ECO:0007669"/>
    <property type="project" value="TreeGrafter"/>
</dbReference>
<evidence type="ECO:0000256" key="8">
    <source>
        <dbReference type="ARBA" id="ARBA00022989"/>
    </source>
</evidence>
<comment type="similarity">
    <text evidence="2">Belongs to the intercrine alpha (chemokine CxC) family.</text>
</comment>
<keyword evidence="5" id="KW-0202">Cytokine</keyword>
<proteinExistence type="inferred from homology"/>
<evidence type="ECO:0000256" key="6">
    <source>
        <dbReference type="ARBA" id="ARBA00022692"/>
    </source>
</evidence>
<keyword evidence="4" id="KW-0145">Chemotaxis</keyword>
<dbReference type="InterPro" id="IPR026296">
    <property type="entry name" value="CXCL16"/>
</dbReference>
<evidence type="ECO:0000313" key="17">
    <source>
        <dbReference type="RefSeq" id="XP_022451825.1"/>
    </source>
</evidence>
<feature type="region of interest" description="Disordered" evidence="13">
    <location>
        <begin position="169"/>
        <end position="223"/>
    </location>
</feature>
<evidence type="ECO:0000256" key="1">
    <source>
        <dbReference type="ARBA" id="ARBA00004479"/>
    </source>
</evidence>
<evidence type="ECO:0000256" key="3">
    <source>
        <dbReference type="ARBA" id="ARBA00017995"/>
    </source>
</evidence>
<dbReference type="AlphaFoldDB" id="A0A2Y9Q2A2"/>
<name>A0A2Y9Q2A2_DELLE</name>
<dbReference type="CTD" id="58191"/>
<dbReference type="GO" id="GO:0005615">
    <property type="term" value="C:extracellular space"/>
    <property type="evidence" value="ECO:0007669"/>
    <property type="project" value="UniProtKB-KW"/>
</dbReference>
<dbReference type="GO" id="GO:0008009">
    <property type="term" value="F:chemokine activity"/>
    <property type="evidence" value="ECO:0007669"/>
    <property type="project" value="InterPro"/>
</dbReference>
<dbReference type="GO" id="GO:0005041">
    <property type="term" value="F:low-density lipoprotein particle receptor activity"/>
    <property type="evidence" value="ECO:0007669"/>
    <property type="project" value="InterPro"/>
</dbReference>
<feature type="compositionally biased region" description="Basic residues" evidence="13">
    <location>
        <begin position="24"/>
        <end position="44"/>
    </location>
</feature>
<evidence type="ECO:0000259" key="15">
    <source>
        <dbReference type="Pfam" id="PF20902"/>
    </source>
</evidence>
<dbReference type="GO" id="GO:0030307">
    <property type="term" value="P:positive regulation of cell growth"/>
    <property type="evidence" value="ECO:0007669"/>
    <property type="project" value="InterPro"/>
</dbReference>
<keyword evidence="6 14" id="KW-0812">Transmembrane</keyword>
<sequence>MYGLAVSPGTPSPSRPVRYSGTCSRHHFSKNLRRSGRRKRKPLRNRLDVRLRSTSGSQTGRGGSEMMLSWELQILLLLLFLLCHTPPGDGNEGSIAGSCPCDRRISSHSPPNDQYMGHLRKYLKVYQRCSSYVRFQLPLGSVCGGSSDRWVHELMRCFDREECGRAHARSVARQGHVPPRSTQVPEPTENTTSATGTPAQKYLPSTLQPTQQPTPPEGAPSLDQKLIHTNETTTYTLGHHLGARPGARGNQRQLGENVGPAAGTSAMVPVLSLLGIVFLLTGALLYMLCEKRREQSLQCPPDLHLHYVRVAADANA</sequence>
<evidence type="ECO:0000313" key="16">
    <source>
        <dbReference type="Proteomes" id="UP000248483"/>
    </source>
</evidence>
<keyword evidence="7" id="KW-0732">Signal</keyword>
<dbReference type="FunCoup" id="A0A2Y9Q2A2">
    <property type="interactions" value="150"/>
</dbReference>
<dbReference type="GO" id="GO:0016020">
    <property type="term" value="C:membrane"/>
    <property type="evidence" value="ECO:0007669"/>
    <property type="project" value="UniProtKB-SubCell"/>
</dbReference>
<evidence type="ECO:0000256" key="10">
    <source>
        <dbReference type="ARBA" id="ARBA00023157"/>
    </source>
</evidence>
<dbReference type="Proteomes" id="UP000248483">
    <property type="component" value="Unplaced"/>
</dbReference>
<dbReference type="Pfam" id="PF20902">
    <property type="entry name" value="CXCL16"/>
    <property type="match status" value="1"/>
</dbReference>
<evidence type="ECO:0000256" key="7">
    <source>
        <dbReference type="ARBA" id="ARBA00022729"/>
    </source>
</evidence>
<evidence type="ECO:0000256" key="5">
    <source>
        <dbReference type="ARBA" id="ARBA00022514"/>
    </source>
</evidence>
<feature type="transmembrane region" description="Helical" evidence="14">
    <location>
        <begin position="266"/>
        <end position="288"/>
    </location>
</feature>
<evidence type="ECO:0000256" key="2">
    <source>
        <dbReference type="ARBA" id="ARBA00010665"/>
    </source>
</evidence>
<comment type="subcellular location">
    <subcellularLocation>
        <location evidence="1">Membrane</location>
        <topology evidence="1">Single-pass type I membrane protein</topology>
    </subcellularLocation>
</comment>
<evidence type="ECO:0000256" key="9">
    <source>
        <dbReference type="ARBA" id="ARBA00023136"/>
    </source>
</evidence>
<dbReference type="GO" id="GO:0006898">
    <property type="term" value="P:receptor-mediated endocytosis"/>
    <property type="evidence" value="ECO:0007669"/>
    <property type="project" value="InterPro"/>
</dbReference>
<dbReference type="RefSeq" id="XP_022451825.1">
    <property type="nucleotide sequence ID" value="XM_022596117.2"/>
</dbReference>
<keyword evidence="10" id="KW-1015">Disulfide bond</keyword>
<dbReference type="PANTHER" id="PTHR14385">
    <property type="entry name" value="CXC CHEMOKINE LIGAND"/>
    <property type="match status" value="1"/>
</dbReference>
<evidence type="ECO:0000256" key="11">
    <source>
        <dbReference type="ARBA" id="ARBA00023180"/>
    </source>
</evidence>
<dbReference type="InParanoid" id="A0A2Y9Q2A2"/>
<feature type="domain" description="C-X-C motif chemokine 16" evidence="15">
    <location>
        <begin position="88"/>
        <end position="179"/>
    </location>
</feature>
<dbReference type="STRING" id="9749.A0A2Y9Q2A2"/>